<evidence type="ECO:0000256" key="2">
    <source>
        <dbReference type="ARBA" id="ARBA00022741"/>
    </source>
</evidence>
<dbReference type="AlphaFoldDB" id="A0A5C1QEJ1"/>
<dbReference type="PANTHER" id="PTHR30258:SF1">
    <property type="entry name" value="PROTEIN TRANSPORT PROTEIN HOFB HOMOLOG"/>
    <property type="match status" value="1"/>
</dbReference>
<dbReference type="SUPFAM" id="SSF52540">
    <property type="entry name" value="P-loop containing nucleoside triphosphate hydrolases"/>
    <property type="match status" value="1"/>
</dbReference>
<dbReference type="CDD" id="cd01129">
    <property type="entry name" value="PulE-GspE-like"/>
    <property type="match status" value="1"/>
</dbReference>
<organism evidence="5 6">
    <name type="scientific">Thiospirochaeta perfilievii</name>
    <dbReference type="NCBI Taxonomy" id="252967"/>
    <lineage>
        <taxon>Bacteria</taxon>
        <taxon>Pseudomonadati</taxon>
        <taxon>Spirochaetota</taxon>
        <taxon>Spirochaetia</taxon>
        <taxon>Spirochaetales</taxon>
        <taxon>Spirochaetaceae</taxon>
        <taxon>Thiospirochaeta</taxon>
    </lineage>
</organism>
<evidence type="ECO:0000256" key="3">
    <source>
        <dbReference type="ARBA" id="ARBA00022840"/>
    </source>
</evidence>
<dbReference type="Gene3D" id="3.30.450.90">
    <property type="match status" value="1"/>
</dbReference>
<sequence>MEKPSLDDYKIYLKDIKQFPIPYIKTNGIIKLKEDETSVIIGYTSKLPLKKKSGLNHLLKDKTLEYIQINQSELTSYISKSDSSLSGDTQQNLQENDLNRLAHDAPVINLVNSIIIDGINLNASDIHIEGYKNHIDLRFRVDGVLIEGDSIKKSLFPGISSRIKIMANLNIMERRVPQDGRVSVKLEDTSVDLRISIVPISSGESIVLRLFIKKDNLKSLEDLGYRGDNLNRLKMVTKYPHGLILITGPTGSGKTTTLNAMLQELNCREKKIITIEDPVEYNIPGVNQIEVKANINLGFSDILRRVLRQDPDVIMIGEIRDKETAELVIRASLTGHLVLSTLHTNDAISVISRLKDLGIPDYLITSVLRASFAQRLIRKTCNSCQGSGCKSCLDSGYKGRIAISEGFLLNNKIEELILDRAKPYQIKKHLISQGFIDLYKAGDSLVNCGLTTKSELQRILS</sequence>
<dbReference type="GO" id="GO:0005524">
    <property type="term" value="F:ATP binding"/>
    <property type="evidence" value="ECO:0007669"/>
    <property type="project" value="UniProtKB-KW"/>
</dbReference>
<dbReference type="InterPro" id="IPR027417">
    <property type="entry name" value="P-loop_NTPase"/>
</dbReference>
<keyword evidence="3" id="KW-0067">ATP-binding</keyword>
<proteinExistence type="inferred from homology"/>
<feature type="domain" description="Bacterial type II secretion system protein E" evidence="4">
    <location>
        <begin position="307"/>
        <end position="321"/>
    </location>
</feature>
<keyword evidence="2" id="KW-0547">Nucleotide-binding</keyword>
<dbReference type="GO" id="GO:0016887">
    <property type="term" value="F:ATP hydrolysis activity"/>
    <property type="evidence" value="ECO:0007669"/>
    <property type="project" value="TreeGrafter"/>
</dbReference>
<dbReference type="SMART" id="SM00382">
    <property type="entry name" value="AAA"/>
    <property type="match status" value="1"/>
</dbReference>
<dbReference type="Gene3D" id="3.40.50.300">
    <property type="entry name" value="P-loop containing nucleotide triphosphate hydrolases"/>
    <property type="match status" value="1"/>
</dbReference>
<name>A0A5C1QEJ1_9SPIO</name>
<dbReference type="EMBL" id="CP035807">
    <property type="protein sequence ID" value="QEN05066.1"/>
    <property type="molecule type" value="Genomic_DNA"/>
</dbReference>
<evidence type="ECO:0000313" key="6">
    <source>
        <dbReference type="Proteomes" id="UP000323824"/>
    </source>
</evidence>
<dbReference type="Pfam" id="PF00437">
    <property type="entry name" value="T2SSE"/>
    <property type="match status" value="1"/>
</dbReference>
<comment type="similarity">
    <text evidence="1">Belongs to the GSP E family.</text>
</comment>
<dbReference type="RefSeq" id="WP_149568307.1">
    <property type="nucleotide sequence ID" value="NZ_CP035807.1"/>
</dbReference>
<evidence type="ECO:0000256" key="1">
    <source>
        <dbReference type="ARBA" id="ARBA00006611"/>
    </source>
</evidence>
<protein>
    <submittedName>
        <fullName evidence="5">Type II/IV secretion system protein</fullName>
    </submittedName>
</protein>
<dbReference type="PROSITE" id="PS00662">
    <property type="entry name" value="T2SP_E"/>
    <property type="match status" value="1"/>
</dbReference>
<reference evidence="5 6" key="2">
    <citation type="submission" date="2019-09" db="EMBL/GenBank/DDBJ databases">
        <title>Complete Genome Sequence and Methylome Analysis of free living Spirochaetas.</title>
        <authorList>
            <person name="Leshcheva N."/>
            <person name="Mikheeva N."/>
        </authorList>
    </citation>
    <scope>NUCLEOTIDE SEQUENCE [LARGE SCALE GENOMIC DNA]</scope>
    <source>
        <strain evidence="5 6">P</strain>
    </source>
</reference>
<keyword evidence="6" id="KW-1185">Reference proteome</keyword>
<evidence type="ECO:0000259" key="4">
    <source>
        <dbReference type="PROSITE" id="PS00662"/>
    </source>
</evidence>
<dbReference type="Proteomes" id="UP000323824">
    <property type="component" value="Chromosome"/>
</dbReference>
<dbReference type="PANTHER" id="PTHR30258">
    <property type="entry name" value="TYPE II SECRETION SYSTEM PROTEIN GSPE-RELATED"/>
    <property type="match status" value="1"/>
</dbReference>
<dbReference type="OrthoDB" id="9808272at2"/>
<accession>A0A5C1QEJ1</accession>
<gene>
    <name evidence="5" type="ORF">EW093_10210</name>
</gene>
<reference evidence="5 6" key="1">
    <citation type="submission" date="2019-02" db="EMBL/GenBank/DDBJ databases">
        <authorList>
            <person name="Fomenkov A."/>
            <person name="Dubinina G."/>
            <person name="Grabovich M."/>
            <person name="Vincze T."/>
            <person name="Roberts R.J."/>
        </authorList>
    </citation>
    <scope>NUCLEOTIDE SEQUENCE [LARGE SCALE GENOMIC DNA]</scope>
    <source>
        <strain evidence="5 6">P</strain>
    </source>
</reference>
<evidence type="ECO:0000313" key="5">
    <source>
        <dbReference type="EMBL" id="QEN05066.1"/>
    </source>
</evidence>
<dbReference type="GO" id="GO:0005886">
    <property type="term" value="C:plasma membrane"/>
    <property type="evidence" value="ECO:0007669"/>
    <property type="project" value="TreeGrafter"/>
</dbReference>
<dbReference type="InterPro" id="IPR003593">
    <property type="entry name" value="AAA+_ATPase"/>
</dbReference>
<dbReference type="InterPro" id="IPR001482">
    <property type="entry name" value="T2SS/T4SS_dom"/>
</dbReference>
<dbReference type="KEGG" id="sper:EW093_10210"/>